<name>A0ABN8ELD0_9GAMM</name>
<comment type="caution">
    <text evidence="2">The sequence shown here is derived from an EMBL/GenBank/DDBJ whole genome shotgun (WGS) entry which is preliminary data.</text>
</comment>
<sequence>MIHFSQLRQYLPTFEQSWQQPLDEQARDYVAYYGIDFDHRFEHITQSIGRFSSGEFDLVYQGFITDVSAPTCIVVHGYYDHSALYKHLVEWCLQQGLNVVLFDLPGHGLSSGEVANIHSFSCYIDALHRLRLLVEDKVEGPVYLFGQSTGGAAVMTYLLENPGIADKAVLMAPLIRPHAWATKRWGHWLLKRSVSDLQRTFTLNSHDQEFLDFLSHQDPLQCRKQPLEWITSMARWIERFKKLPLSEQRVLVLQGTGDFTVDWRHNLPVVRSKFPRAKIQTIEAMRHHVVCESEFYRRQVFSAIERYLIIRQ</sequence>
<dbReference type="InterPro" id="IPR029058">
    <property type="entry name" value="AB_hydrolase_fold"/>
</dbReference>
<dbReference type="InterPro" id="IPR051044">
    <property type="entry name" value="MAG_DAG_Lipase"/>
</dbReference>
<dbReference type="GO" id="GO:0070205">
    <property type="term" value="F:2-succinyl-6-hydroxy-2,4-cyclohexadiene-1-carboxylate synthase activity"/>
    <property type="evidence" value="ECO:0007669"/>
    <property type="project" value="UniProtKB-EC"/>
</dbReference>
<dbReference type="Proteomes" id="UP000838100">
    <property type="component" value="Unassembled WGS sequence"/>
</dbReference>
<keyword evidence="2" id="KW-0456">Lyase</keyword>
<evidence type="ECO:0000313" key="3">
    <source>
        <dbReference type="Proteomes" id="UP000838100"/>
    </source>
</evidence>
<protein>
    <submittedName>
        <fullName evidence="2">2-succinyl-6-hydroxy-2, 4-cyclohexadiene-1-carboxylate synthase</fullName>
        <ecNumber evidence="2">4.2.99.20</ecNumber>
    </submittedName>
</protein>
<dbReference type="PRINTS" id="PR00111">
    <property type="entry name" value="ABHYDROLASE"/>
</dbReference>
<dbReference type="PANTHER" id="PTHR11614">
    <property type="entry name" value="PHOSPHOLIPASE-RELATED"/>
    <property type="match status" value="1"/>
</dbReference>
<accession>A0ABN8ELD0</accession>
<feature type="domain" description="Serine aminopeptidase S33" evidence="1">
    <location>
        <begin position="71"/>
        <end position="293"/>
    </location>
</feature>
<proteinExistence type="predicted"/>
<evidence type="ECO:0000259" key="1">
    <source>
        <dbReference type="Pfam" id="PF12146"/>
    </source>
</evidence>
<organism evidence="2 3">
    <name type="scientific">Sinobacterium norvegicum</name>
    <dbReference type="NCBI Taxonomy" id="1641715"/>
    <lineage>
        <taxon>Bacteria</taxon>
        <taxon>Pseudomonadati</taxon>
        <taxon>Pseudomonadota</taxon>
        <taxon>Gammaproteobacteria</taxon>
        <taxon>Cellvibrionales</taxon>
        <taxon>Spongiibacteraceae</taxon>
        <taxon>Sinobacterium</taxon>
    </lineage>
</organism>
<dbReference type="Pfam" id="PF12146">
    <property type="entry name" value="Hydrolase_4"/>
    <property type="match status" value="1"/>
</dbReference>
<dbReference type="InterPro" id="IPR022742">
    <property type="entry name" value="Hydrolase_4"/>
</dbReference>
<keyword evidence="3" id="KW-1185">Reference proteome</keyword>
<dbReference type="Gene3D" id="3.40.50.1820">
    <property type="entry name" value="alpha/beta hydrolase"/>
    <property type="match status" value="1"/>
</dbReference>
<dbReference type="EMBL" id="CAKLPX010000004">
    <property type="protein sequence ID" value="CAH0992914.1"/>
    <property type="molecule type" value="Genomic_DNA"/>
</dbReference>
<gene>
    <name evidence="2" type="primary">menH_4</name>
    <name evidence="2" type="ORF">SIN8267_03053</name>
</gene>
<dbReference type="EC" id="4.2.99.20" evidence="2"/>
<evidence type="ECO:0000313" key="2">
    <source>
        <dbReference type="EMBL" id="CAH0992914.1"/>
    </source>
</evidence>
<reference evidence="2" key="1">
    <citation type="submission" date="2021-12" db="EMBL/GenBank/DDBJ databases">
        <authorList>
            <person name="Rodrigo-Torres L."/>
            <person name="Arahal R. D."/>
            <person name="Lucena T."/>
        </authorList>
    </citation>
    <scope>NUCLEOTIDE SEQUENCE</scope>
    <source>
        <strain evidence="2">CECT 8267</strain>
    </source>
</reference>
<dbReference type="RefSeq" id="WP_237445601.1">
    <property type="nucleotide sequence ID" value="NZ_CAKLPX010000004.1"/>
</dbReference>
<dbReference type="InterPro" id="IPR000073">
    <property type="entry name" value="AB_hydrolase_1"/>
</dbReference>
<dbReference type="SUPFAM" id="SSF53474">
    <property type="entry name" value="alpha/beta-Hydrolases"/>
    <property type="match status" value="1"/>
</dbReference>